<feature type="compositionally biased region" description="Acidic residues" evidence="1">
    <location>
        <begin position="85"/>
        <end position="94"/>
    </location>
</feature>
<comment type="caution">
    <text evidence="2">The sequence shown here is derived from an EMBL/GenBank/DDBJ whole genome shotgun (WGS) entry which is preliminary data.</text>
</comment>
<dbReference type="EMBL" id="SPLM01000003">
    <property type="protein sequence ID" value="TMW67758.1"/>
    <property type="molecule type" value="Genomic_DNA"/>
</dbReference>
<dbReference type="OrthoDB" id="126255at2759"/>
<sequence>MACAGYLALENARVVFVEVINGVLVCKPTQRPSLTLLEDVDTVVSKPKEIQESRPTERLPLLTKKWLKTRESSFDSQHKLRDPWYEEPESEDEALTASTVSDDGSVSEQEQNGERVVKLSGYVVEVEAKETEFDMNSLPFTFRVQTSRLILHEDLSHTLIPADSIKLSAPDQESKDLWVRRLKQWKRYAWRETTLLRASEEDASLLDEAISQWNRSSSFASGDTCLLQYASSRPSKSRRRYNRASAPSAFPELTGTDTNAWFNTRVVKTHQ</sequence>
<accession>A0A8K1CRQ8</accession>
<evidence type="ECO:0000313" key="2">
    <source>
        <dbReference type="EMBL" id="TMW67758.1"/>
    </source>
</evidence>
<organism evidence="2 3">
    <name type="scientific">Pythium oligandrum</name>
    <name type="common">Mycoparasitic fungus</name>
    <dbReference type="NCBI Taxonomy" id="41045"/>
    <lineage>
        <taxon>Eukaryota</taxon>
        <taxon>Sar</taxon>
        <taxon>Stramenopiles</taxon>
        <taxon>Oomycota</taxon>
        <taxon>Peronosporomycetes</taxon>
        <taxon>Pythiales</taxon>
        <taxon>Pythiaceae</taxon>
        <taxon>Pythium</taxon>
    </lineage>
</organism>
<name>A0A8K1CRQ8_PYTOL</name>
<reference evidence="2" key="1">
    <citation type="submission" date="2019-03" db="EMBL/GenBank/DDBJ databases">
        <title>Long read genome sequence of the mycoparasitic Pythium oligandrum ATCC 38472 isolated from sugarbeet rhizosphere.</title>
        <authorList>
            <person name="Gaulin E."/>
        </authorList>
    </citation>
    <scope>NUCLEOTIDE SEQUENCE</scope>
    <source>
        <strain evidence="2">ATCC 38472_TT</strain>
    </source>
</reference>
<feature type="region of interest" description="Disordered" evidence="1">
    <location>
        <begin position="78"/>
        <end position="112"/>
    </location>
</feature>
<keyword evidence="3" id="KW-1185">Reference proteome</keyword>
<proteinExistence type="predicted"/>
<dbReference type="Proteomes" id="UP000794436">
    <property type="component" value="Unassembled WGS sequence"/>
</dbReference>
<evidence type="ECO:0000256" key="1">
    <source>
        <dbReference type="SAM" id="MobiDB-lite"/>
    </source>
</evidence>
<dbReference type="AlphaFoldDB" id="A0A8K1CRQ8"/>
<feature type="compositionally biased region" description="Polar residues" evidence="1">
    <location>
        <begin position="96"/>
        <end position="110"/>
    </location>
</feature>
<gene>
    <name evidence="2" type="ORF">Poli38472_007430</name>
</gene>
<evidence type="ECO:0000313" key="3">
    <source>
        <dbReference type="Proteomes" id="UP000794436"/>
    </source>
</evidence>
<protein>
    <submittedName>
        <fullName evidence="2">Uncharacterized protein</fullName>
    </submittedName>
</protein>